<dbReference type="Proteomes" id="UP001054945">
    <property type="component" value="Unassembled WGS sequence"/>
</dbReference>
<organism evidence="1 2">
    <name type="scientific">Caerostris extrusa</name>
    <name type="common">Bark spider</name>
    <name type="synonym">Caerostris bankana</name>
    <dbReference type="NCBI Taxonomy" id="172846"/>
    <lineage>
        <taxon>Eukaryota</taxon>
        <taxon>Metazoa</taxon>
        <taxon>Ecdysozoa</taxon>
        <taxon>Arthropoda</taxon>
        <taxon>Chelicerata</taxon>
        <taxon>Arachnida</taxon>
        <taxon>Araneae</taxon>
        <taxon>Araneomorphae</taxon>
        <taxon>Entelegynae</taxon>
        <taxon>Araneoidea</taxon>
        <taxon>Araneidae</taxon>
        <taxon>Caerostris</taxon>
    </lineage>
</organism>
<dbReference type="AlphaFoldDB" id="A0AAV4U570"/>
<protein>
    <submittedName>
        <fullName evidence="1">Uncharacterized protein</fullName>
    </submittedName>
</protein>
<dbReference type="EMBL" id="BPLR01012305">
    <property type="protein sequence ID" value="GIY52900.1"/>
    <property type="molecule type" value="Genomic_DNA"/>
</dbReference>
<reference evidence="1 2" key="1">
    <citation type="submission" date="2021-06" db="EMBL/GenBank/DDBJ databases">
        <title>Caerostris extrusa draft genome.</title>
        <authorList>
            <person name="Kono N."/>
            <person name="Arakawa K."/>
        </authorList>
    </citation>
    <scope>NUCLEOTIDE SEQUENCE [LARGE SCALE GENOMIC DNA]</scope>
</reference>
<evidence type="ECO:0000313" key="1">
    <source>
        <dbReference type="EMBL" id="GIY52900.1"/>
    </source>
</evidence>
<sequence>MGRKKILILSGAPSNLYRNPFSPGNTPRHGAPITNNAVCGLSRQKIRYSQGVCFIGKGVGGGVGEILHWTPLSSQPLSFRETAMKIYTIFVLELLPQLPSKQQGLKKPYCLCGGMCLKNWKTSVFY</sequence>
<name>A0AAV4U570_CAEEX</name>
<keyword evidence="2" id="KW-1185">Reference proteome</keyword>
<proteinExistence type="predicted"/>
<accession>A0AAV4U570</accession>
<gene>
    <name evidence="1" type="ORF">CEXT_71311</name>
</gene>
<comment type="caution">
    <text evidence="1">The sequence shown here is derived from an EMBL/GenBank/DDBJ whole genome shotgun (WGS) entry which is preliminary data.</text>
</comment>
<evidence type="ECO:0000313" key="2">
    <source>
        <dbReference type="Proteomes" id="UP001054945"/>
    </source>
</evidence>